<evidence type="ECO:0000256" key="3">
    <source>
        <dbReference type="ARBA" id="ARBA00022692"/>
    </source>
</evidence>
<dbReference type="GO" id="GO:0005886">
    <property type="term" value="C:plasma membrane"/>
    <property type="evidence" value="ECO:0007669"/>
    <property type="project" value="UniProtKB-SubCell"/>
</dbReference>
<evidence type="ECO:0000256" key="5">
    <source>
        <dbReference type="ARBA" id="ARBA00023136"/>
    </source>
</evidence>
<proteinExistence type="predicted"/>
<feature type="transmembrane region" description="Helical" evidence="6">
    <location>
        <begin position="248"/>
        <end position="266"/>
    </location>
</feature>
<evidence type="ECO:0000313" key="9">
    <source>
        <dbReference type="Proteomes" id="UP000245423"/>
    </source>
</evidence>
<feature type="transmembrane region" description="Helical" evidence="6">
    <location>
        <begin position="172"/>
        <end position="194"/>
    </location>
</feature>
<dbReference type="SUPFAM" id="SSF103473">
    <property type="entry name" value="MFS general substrate transporter"/>
    <property type="match status" value="1"/>
</dbReference>
<dbReference type="Pfam" id="PF07690">
    <property type="entry name" value="MFS_1"/>
    <property type="match status" value="1"/>
</dbReference>
<evidence type="ECO:0000256" key="1">
    <source>
        <dbReference type="ARBA" id="ARBA00004651"/>
    </source>
</evidence>
<dbReference type="EMBL" id="LT669839">
    <property type="protein sequence ID" value="SHD77849.1"/>
    <property type="molecule type" value="Genomic_DNA"/>
</dbReference>
<evidence type="ECO:0000256" key="4">
    <source>
        <dbReference type="ARBA" id="ARBA00022989"/>
    </source>
</evidence>
<dbReference type="CDD" id="cd17489">
    <property type="entry name" value="MFS_YfcJ_like"/>
    <property type="match status" value="1"/>
</dbReference>
<dbReference type="RefSeq" id="WP_005582265.1">
    <property type="nucleotide sequence ID" value="NZ_LT669839.1"/>
</dbReference>
<organism evidence="8 9">
    <name type="scientific">[Clostridium] ultunense Esp</name>
    <dbReference type="NCBI Taxonomy" id="1288971"/>
    <lineage>
        <taxon>Bacteria</taxon>
        <taxon>Bacillati</taxon>
        <taxon>Bacillota</taxon>
        <taxon>Tissierellia</taxon>
        <taxon>Tissierellales</taxon>
        <taxon>Tepidimicrobiaceae</taxon>
        <taxon>Schnuerera</taxon>
    </lineage>
</organism>
<dbReference type="GO" id="GO:0022857">
    <property type="term" value="F:transmembrane transporter activity"/>
    <property type="evidence" value="ECO:0007669"/>
    <property type="project" value="InterPro"/>
</dbReference>
<dbReference type="InterPro" id="IPR052714">
    <property type="entry name" value="MFS_Exporter"/>
</dbReference>
<dbReference type="AlphaFoldDB" id="M1Z4Q9"/>
<accession>M1Z4Q9</accession>
<sequence length="393" mass="42659">MDKNLSNKKEPLWTKDYILLLASNLLLFIGFYMLLTTLPYYVFEMGGSGSDVGMITAILVISAIFIRPFSGIALETANKKLFLALGIFICFIAIGSFTLANTVFAIMLIRFVHGFGWGVSTTTYGTIASDLVPISRRGEGMGYFSSAGTIAMSIGPPLGIMLMQKRGFSNLFVGATGSTLLALILIYFITIPKIETGSPGKGLKEFRSRLVEKGALFPSFLALLLGFTYGGITSFITLFGEEVGIENVGWFFTINAIFIFIIRYIAGRIFDEKGHFWVMVPGAIFSFLGVFILSYVKSTSTLILSAIIYGIGFGTVQPSLLAWAVNSAVPARRGAANATYFSAFDIGIGLGSVVLGNIGEVIGYSKMYRISSIPMVGLLIFYIIFGTKINQLE</sequence>
<dbReference type="PROSITE" id="PS50850">
    <property type="entry name" value="MFS"/>
    <property type="match status" value="1"/>
</dbReference>
<feature type="transmembrane region" description="Helical" evidence="6">
    <location>
        <begin position="302"/>
        <end position="325"/>
    </location>
</feature>
<dbReference type="OrthoDB" id="9814001at2"/>
<keyword evidence="9" id="KW-1185">Reference proteome</keyword>
<feature type="transmembrane region" description="Helical" evidence="6">
    <location>
        <begin position="278"/>
        <end position="296"/>
    </location>
</feature>
<dbReference type="InterPro" id="IPR036259">
    <property type="entry name" value="MFS_trans_sf"/>
</dbReference>
<comment type="subcellular location">
    <subcellularLocation>
        <location evidence="1">Cell membrane</location>
        <topology evidence="1">Multi-pass membrane protein</topology>
    </subcellularLocation>
</comment>
<keyword evidence="4 6" id="KW-1133">Transmembrane helix</keyword>
<keyword evidence="3 6" id="KW-0812">Transmembrane</keyword>
<dbReference type="Gene3D" id="1.20.1250.20">
    <property type="entry name" value="MFS general substrate transporter like domains"/>
    <property type="match status" value="1"/>
</dbReference>
<dbReference type="PANTHER" id="PTHR23531">
    <property type="entry name" value="QUINOLENE RESISTANCE PROTEIN NORA"/>
    <property type="match status" value="1"/>
</dbReference>
<feature type="transmembrane region" description="Helical" evidence="6">
    <location>
        <begin position="215"/>
        <end position="236"/>
    </location>
</feature>
<dbReference type="Proteomes" id="UP000245423">
    <property type="component" value="Chromosome 1"/>
</dbReference>
<keyword evidence="2" id="KW-0813">Transport</keyword>
<gene>
    <name evidence="8" type="ORF">CUESP1_2503</name>
</gene>
<dbReference type="PANTHER" id="PTHR23531:SF2">
    <property type="entry name" value="PERMEASE"/>
    <property type="match status" value="1"/>
</dbReference>
<feature type="transmembrane region" description="Helical" evidence="6">
    <location>
        <begin position="141"/>
        <end position="160"/>
    </location>
</feature>
<evidence type="ECO:0000256" key="2">
    <source>
        <dbReference type="ARBA" id="ARBA00022448"/>
    </source>
</evidence>
<name>M1Z4Q9_9FIRM</name>
<dbReference type="HOGENOM" id="CLU_001265_10_13_9"/>
<dbReference type="InterPro" id="IPR020846">
    <property type="entry name" value="MFS_dom"/>
</dbReference>
<feature type="transmembrane region" description="Helical" evidence="6">
    <location>
        <begin position="337"/>
        <end position="355"/>
    </location>
</feature>
<evidence type="ECO:0000313" key="8">
    <source>
        <dbReference type="EMBL" id="SHD77849.1"/>
    </source>
</evidence>
<evidence type="ECO:0000259" key="7">
    <source>
        <dbReference type="PROSITE" id="PS50850"/>
    </source>
</evidence>
<keyword evidence="5 6" id="KW-0472">Membrane</keyword>
<protein>
    <submittedName>
        <fullName evidence="8">Quinolone resistence protein, major facilitator family transporter</fullName>
    </submittedName>
</protein>
<dbReference type="InterPro" id="IPR011701">
    <property type="entry name" value="MFS"/>
</dbReference>
<feature type="transmembrane region" description="Helical" evidence="6">
    <location>
        <begin position="81"/>
        <end position="109"/>
    </location>
</feature>
<feature type="transmembrane region" description="Helical" evidence="6">
    <location>
        <begin position="54"/>
        <end position="74"/>
    </location>
</feature>
<evidence type="ECO:0000256" key="6">
    <source>
        <dbReference type="SAM" id="Phobius"/>
    </source>
</evidence>
<feature type="transmembrane region" description="Helical" evidence="6">
    <location>
        <begin position="115"/>
        <end position="134"/>
    </location>
</feature>
<feature type="transmembrane region" description="Helical" evidence="6">
    <location>
        <begin position="21"/>
        <end position="42"/>
    </location>
</feature>
<reference evidence="8 9" key="1">
    <citation type="submission" date="2016-11" db="EMBL/GenBank/DDBJ databases">
        <authorList>
            <person name="Manzoor S."/>
        </authorList>
    </citation>
    <scope>NUCLEOTIDE SEQUENCE [LARGE SCALE GENOMIC DNA]</scope>
    <source>
        <strain evidence="8">Clostridium ultunense strain Esp</strain>
    </source>
</reference>
<feature type="domain" description="Major facilitator superfamily (MFS) profile" evidence="7">
    <location>
        <begin position="16"/>
        <end position="389"/>
    </location>
</feature>
<feature type="transmembrane region" description="Helical" evidence="6">
    <location>
        <begin position="367"/>
        <end position="385"/>
    </location>
</feature>